<proteinExistence type="predicted"/>
<dbReference type="EMBL" id="AWUE01015458">
    <property type="protein sequence ID" value="OMO97230.1"/>
    <property type="molecule type" value="Genomic_DNA"/>
</dbReference>
<evidence type="ECO:0000313" key="2">
    <source>
        <dbReference type="EMBL" id="OMO97230.1"/>
    </source>
</evidence>
<keyword evidence="3" id="KW-1185">Reference proteome</keyword>
<dbReference type="OrthoDB" id="10306106at2759"/>
<protein>
    <submittedName>
        <fullName evidence="2">Uncharacterized protein</fullName>
    </submittedName>
</protein>
<sequence>MAKSSKPSRLAKFKPPEERLSDDGMSGKGISPSKN</sequence>
<accession>A0A1R3JQZ9</accession>
<evidence type="ECO:0000313" key="3">
    <source>
        <dbReference type="Proteomes" id="UP000187203"/>
    </source>
</evidence>
<feature type="region of interest" description="Disordered" evidence="1">
    <location>
        <begin position="1"/>
        <end position="35"/>
    </location>
</feature>
<gene>
    <name evidence="2" type="ORF">COLO4_14752</name>
</gene>
<name>A0A1R3JQZ9_9ROSI</name>
<dbReference type="Proteomes" id="UP000187203">
    <property type="component" value="Unassembled WGS sequence"/>
</dbReference>
<organism evidence="2 3">
    <name type="scientific">Corchorus olitorius</name>
    <dbReference type="NCBI Taxonomy" id="93759"/>
    <lineage>
        <taxon>Eukaryota</taxon>
        <taxon>Viridiplantae</taxon>
        <taxon>Streptophyta</taxon>
        <taxon>Embryophyta</taxon>
        <taxon>Tracheophyta</taxon>
        <taxon>Spermatophyta</taxon>
        <taxon>Magnoliopsida</taxon>
        <taxon>eudicotyledons</taxon>
        <taxon>Gunneridae</taxon>
        <taxon>Pentapetalae</taxon>
        <taxon>rosids</taxon>
        <taxon>malvids</taxon>
        <taxon>Malvales</taxon>
        <taxon>Malvaceae</taxon>
        <taxon>Grewioideae</taxon>
        <taxon>Apeibeae</taxon>
        <taxon>Corchorus</taxon>
    </lineage>
</organism>
<dbReference type="AlphaFoldDB" id="A0A1R3JQZ9"/>
<comment type="caution">
    <text evidence="2">The sequence shown here is derived from an EMBL/GenBank/DDBJ whole genome shotgun (WGS) entry which is preliminary data.</text>
</comment>
<reference evidence="3" key="1">
    <citation type="submission" date="2013-09" db="EMBL/GenBank/DDBJ databases">
        <title>Corchorus olitorius genome sequencing.</title>
        <authorList>
            <person name="Alam M."/>
            <person name="Haque M.S."/>
            <person name="Islam M.S."/>
            <person name="Emdad E.M."/>
            <person name="Islam M.M."/>
            <person name="Ahmed B."/>
            <person name="Halim A."/>
            <person name="Hossen Q.M.M."/>
            <person name="Hossain M.Z."/>
            <person name="Ahmed R."/>
            <person name="Khan M.M."/>
            <person name="Islam R."/>
            <person name="Rashid M.M."/>
            <person name="Khan S.A."/>
            <person name="Rahman M.S."/>
            <person name="Alam M."/>
            <person name="Yahiya A.S."/>
            <person name="Khan M.S."/>
            <person name="Azam M.S."/>
            <person name="Haque T."/>
            <person name="Lashkar M.Z.H."/>
            <person name="Akhand A.I."/>
            <person name="Morshed G."/>
            <person name="Roy S."/>
            <person name="Uddin K.S."/>
            <person name="Rabeya T."/>
            <person name="Hossain A.S."/>
            <person name="Chowdhury A."/>
            <person name="Snigdha A.R."/>
            <person name="Mortoza M.S."/>
            <person name="Matin S.A."/>
            <person name="Hoque S.M.E."/>
            <person name="Islam M.K."/>
            <person name="Roy D.K."/>
            <person name="Haider R."/>
            <person name="Moosa M.M."/>
            <person name="Elias S.M."/>
            <person name="Hasan A.M."/>
            <person name="Jahan S."/>
            <person name="Shafiuddin M."/>
            <person name="Mahmood N."/>
            <person name="Shommy N.S."/>
        </authorList>
    </citation>
    <scope>NUCLEOTIDE SEQUENCE [LARGE SCALE GENOMIC DNA]</scope>
    <source>
        <strain evidence="3">cv. O-4</strain>
    </source>
</reference>
<evidence type="ECO:0000256" key="1">
    <source>
        <dbReference type="SAM" id="MobiDB-lite"/>
    </source>
</evidence>